<proteinExistence type="predicted"/>
<dbReference type="InterPro" id="IPR032693">
    <property type="entry name" value="YtkA-like_dom"/>
</dbReference>
<evidence type="ECO:0000313" key="4">
    <source>
        <dbReference type="Proteomes" id="UP001597120"/>
    </source>
</evidence>
<feature type="chain" id="PRO_5047541042" evidence="1">
    <location>
        <begin position="27"/>
        <end position="132"/>
    </location>
</feature>
<dbReference type="RefSeq" id="WP_144933422.1">
    <property type="nucleotide sequence ID" value="NZ_JBHTIU010000106.1"/>
</dbReference>
<reference evidence="4" key="1">
    <citation type="journal article" date="2019" name="Int. J. Syst. Evol. Microbiol.">
        <title>The Global Catalogue of Microorganisms (GCM) 10K type strain sequencing project: providing services to taxonomists for standard genome sequencing and annotation.</title>
        <authorList>
            <consortium name="The Broad Institute Genomics Platform"/>
            <consortium name="The Broad Institute Genome Sequencing Center for Infectious Disease"/>
            <person name="Wu L."/>
            <person name="Ma J."/>
        </authorList>
    </citation>
    <scope>NUCLEOTIDE SEQUENCE [LARGE SCALE GENOMIC DNA]</scope>
    <source>
        <strain evidence="4">CCUG 57263</strain>
    </source>
</reference>
<dbReference type="Proteomes" id="UP001597120">
    <property type="component" value="Unassembled WGS sequence"/>
</dbReference>
<protein>
    <submittedName>
        <fullName evidence="3">FixH family protein</fullName>
    </submittedName>
</protein>
<keyword evidence="4" id="KW-1185">Reference proteome</keyword>
<feature type="domain" description="YtkA-like" evidence="2">
    <location>
        <begin position="29"/>
        <end position="107"/>
    </location>
</feature>
<accession>A0ABW3DFP9</accession>
<evidence type="ECO:0000313" key="3">
    <source>
        <dbReference type="EMBL" id="MFD0872310.1"/>
    </source>
</evidence>
<name>A0ABW3DFP9_9BACL</name>
<gene>
    <name evidence="3" type="ORF">ACFQ03_24620</name>
</gene>
<comment type="caution">
    <text evidence="3">The sequence shown here is derived from an EMBL/GenBank/DDBJ whole genome shotgun (WGS) entry which is preliminary data.</text>
</comment>
<dbReference type="Pfam" id="PF13115">
    <property type="entry name" value="YtkA"/>
    <property type="match status" value="1"/>
</dbReference>
<dbReference type="PROSITE" id="PS51257">
    <property type="entry name" value="PROKAR_LIPOPROTEIN"/>
    <property type="match status" value="1"/>
</dbReference>
<organism evidence="3 4">
    <name type="scientific">Paenibacillus residui</name>
    <dbReference type="NCBI Taxonomy" id="629724"/>
    <lineage>
        <taxon>Bacteria</taxon>
        <taxon>Bacillati</taxon>
        <taxon>Bacillota</taxon>
        <taxon>Bacilli</taxon>
        <taxon>Bacillales</taxon>
        <taxon>Paenibacillaceae</taxon>
        <taxon>Paenibacillus</taxon>
    </lineage>
</organism>
<feature type="signal peptide" evidence="1">
    <location>
        <begin position="1"/>
        <end position="26"/>
    </location>
</feature>
<keyword evidence="1" id="KW-0732">Signal</keyword>
<sequence length="132" mass="14611">MKKTSLLLIGLMFILFTAACTNSDIAEDSGPLQVEIKTVQDTLQPGRAILIDASVTQGAEKVTDAQEVKFEIWKKDQAKHETVTAKHWQDGTYRIKTMFPEDGIYYVVAHVTAGDMQAMPRKELVVGKVIAS</sequence>
<evidence type="ECO:0000256" key="1">
    <source>
        <dbReference type="SAM" id="SignalP"/>
    </source>
</evidence>
<evidence type="ECO:0000259" key="2">
    <source>
        <dbReference type="Pfam" id="PF13115"/>
    </source>
</evidence>
<dbReference type="EMBL" id="JBHTIU010000106">
    <property type="protein sequence ID" value="MFD0872310.1"/>
    <property type="molecule type" value="Genomic_DNA"/>
</dbReference>